<dbReference type="VEuPathDB" id="ToxoDB:EBH_0075730"/>
<accession>U6LJA1</accession>
<name>U6LJA1_9EIME</name>
<gene>
    <name evidence="2" type="ORF">EBH_0075730</name>
</gene>
<organism evidence="2 3">
    <name type="scientific">Eimeria brunetti</name>
    <dbReference type="NCBI Taxonomy" id="51314"/>
    <lineage>
        <taxon>Eukaryota</taxon>
        <taxon>Sar</taxon>
        <taxon>Alveolata</taxon>
        <taxon>Apicomplexa</taxon>
        <taxon>Conoidasida</taxon>
        <taxon>Coccidia</taxon>
        <taxon>Eucoccidiorida</taxon>
        <taxon>Eimeriorina</taxon>
        <taxon>Eimeriidae</taxon>
        <taxon>Eimeria</taxon>
    </lineage>
</organism>
<feature type="compositionally biased region" description="Polar residues" evidence="1">
    <location>
        <begin position="116"/>
        <end position="126"/>
    </location>
</feature>
<keyword evidence="3" id="KW-1185">Reference proteome</keyword>
<proteinExistence type="predicted"/>
<dbReference type="AlphaFoldDB" id="U6LJA1"/>
<reference evidence="2" key="2">
    <citation type="submission" date="2013-10" db="EMBL/GenBank/DDBJ databases">
        <authorList>
            <person name="Aslett M."/>
        </authorList>
    </citation>
    <scope>NUCLEOTIDE SEQUENCE [LARGE SCALE GENOMIC DNA]</scope>
    <source>
        <strain evidence="2">Houghton</strain>
    </source>
</reference>
<dbReference type="EMBL" id="HG710899">
    <property type="protein sequence ID" value="CDJ47890.1"/>
    <property type="molecule type" value="Genomic_DNA"/>
</dbReference>
<feature type="compositionally biased region" description="Basic and acidic residues" evidence="1">
    <location>
        <begin position="94"/>
        <end position="104"/>
    </location>
</feature>
<dbReference type="Proteomes" id="UP000030750">
    <property type="component" value="Unassembled WGS sequence"/>
</dbReference>
<dbReference type="OrthoDB" id="348037at2759"/>
<feature type="region of interest" description="Disordered" evidence="1">
    <location>
        <begin position="61"/>
        <end position="130"/>
    </location>
</feature>
<evidence type="ECO:0000256" key="1">
    <source>
        <dbReference type="SAM" id="MobiDB-lite"/>
    </source>
</evidence>
<protein>
    <submittedName>
        <fullName evidence="2">Uncharacterized protein</fullName>
    </submittedName>
</protein>
<feature type="compositionally biased region" description="Polar residues" evidence="1">
    <location>
        <begin position="76"/>
        <end position="88"/>
    </location>
</feature>
<reference evidence="2" key="1">
    <citation type="submission" date="2013-10" db="EMBL/GenBank/DDBJ databases">
        <title>Genomic analysis of the causative agents of coccidiosis in chickens.</title>
        <authorList>
            <person name="Reid A.J."/>
            <person name="Blake D."/>
            <person name="Billington K."/>
            <person name="Browne H."/>
            <person name="Dunn M."/>
            <person name="Hung S."/>
            <person name="Kawahara F."/>
            <person name="Miranda-Saavedra D."/>
            <person name="Mourier T."/>
            <person name="Nagra H."/>
            <person name="Otto T.D."/>
            <person name="Rawlings N."/>
            <person name="Sanchez A."/>
            <person name="Sanders M."/>
            <person name="Subramaniam C."/>
            <person name="Tay Y."/>
            <person name="Dear P."/>
            <person name="Doerig C."/>
            <person name="Gruber A."/>
            <person name="Parkinson J."/>
            <person name="Shirley M."/>
            <person name="Wan K.L."/>
            <person name="Berriman M."/>
            <person name="Tomley F."/>
            <person name="Pain A."/>
        </authorList>
    </citation>
    <scope>NUCLEOTIDE SEQUENCE [LARGE SCALE GENOMIC DNA]</scope>
    <source>
        <strain evidence="2">Houghton</strain>
    </source>
</reference>
<evidence type="ECO:0000313" key="3">
    <source>
        <dbReference type="Proteomes" id="UP000030750"/>
    </source>
</evidence>
<evidence type="ECO:0000313" key="2">
    <source>
        <dbReference type="EMBL" id="CDJ47890.1"/>
    </source>
</evidence>
<sequence length="380" mass="41849">MSARGEAEDCIHATASAARATKHQEENNKNRQYTLTQAKWSENYLCGDLAVEEGKGVCVARNSSGAQGNADRFDSDSATAEHSQNHVSQAEDDFAYHEGQRDPECVAPLPGASGGASETTVDQQRQPQEKAPMFGEAAVHAVLTAREFRRKQQNAERESQLSKIRINYAKERKSVEETVINRLLQESRTGMAMQISEEQRPLKTNAAIVTGDATPGINATEVNYQVHFGSTTNPNTAGEGPMEESLDFPRRLITTCQENEDTVAMTTQDESKRDMLYMEEHGFSVHQDTTAVANGTVNDVVVSEQQLQVSPFTFWESIESDRCSTSKGVSLSETVGVPSPDSLELSTFQGHHTAWRSVQHPTLHVLDTEVLEVMKEAITM</sequence>